<keyword evidence="7" id="KW-0762">Sugar transport</keyword>
<dbReference type="SUPFAM" id="SSF161098">
    <property type="entry name" value="MetI-like"/>
    <property type="match status" value="1"/>
</dbReference>
<accession>A0AAE3J151</accession>
<evidence type="ECO:0000256" key="6">
    <source>
        <dbReference type="ARBA" id="ARBA00022519"/>
    </source>
</evidence>
<protein>
    <recommendedName>
        <fullName evidence="11">Maltose/maltodextrin transport system permease protein MalG</fullName>
    </recommendedName>
</protein>
<dbReference type="RefSeq" id="WP_263954785.1">
    <property type="nucleotide sequence ID" value="NZ_JAOYFC010000004.1"/>
</dbReference>
<evidence type="ECO:0000256" key="4">
    <source>
        <dbReference type="ARBA" id="ARBA00022448"/>
    </source>
</evidence>
<evidence type="ECO:0000256" key="7">
    <source>
        <dbReference type="ARBA" id="ARBA00022597"/>
    </source>
</evidence>
<feature type="transmembrane region" description="Helical" evidence="12">
    <location>
        <begin position="14"/>
        <end position="39"/>
    </location>
</feature>
<evidence type="ECO:0000256" key="3">
    <source>
        <dbReference type="ARBA" id="ARBA00009047"/>
    </source>
</evidence>
<dbReference type="GO" id="GO:0015423">
    <property type="term" value="F:ABC-type maltose transporter activity"/>
    <property type="evidence" value="ECO:0007669"/>
    <property type="project" value="TreeGrafter"/>
</dbReference>
<evidence type="ECO:0000256" key="10">
    <source>
        <dbReference type="ARBA" id="ARBA00023136"/>
    </source>
</evidence>
<dbReference type="EMBL" id="JAOYFC010000004">
    <property type="protein sequence ID" value="MCV6825835.1"/>
    <property type="molecule type" value="Genomic_DNA"/>
</dbReference>
<evidence type="ECO:0000313" key="15">
    <source>
        <dbReference type="Proteomes" id="UP001208041"/>
    </source>
</evidence>
<feature type="transmembrane region" description="Helical" evidence="12">
    <location>
        <begin position="258"/>
        <end position="281"/>
    </location>
</feature>
<comment type="function">
    <text evidence="1">Part of the ABC transporter complex MalEFGK involved in maltose/maltodextrin import. Probably responsible for the translocation of the substrate across the membrane.</text>
</comment>
<dbReference type="PROSITE" id="PS50928">
    <property type="entry name" value="ABC_TM1"/>
    <property type="match status" value="1"/>
</dbReference>
<comment type="caution">
    <text evidence="14">The sequence shown here is derived from an EMBL/GenBank/DDBJ whole genome shotgun (WGS) entry which is preliminary data.</text>
</comment>
<dbReference type="CDD" id="cd06261">
    <property type="entry name" value="TM_PBP2"/>
    <property type="match status" value="1"/>
</dbReference>
<keyword evidence="9 12" id="KW-1133">Transmembrane helix</keyword>
<dbReference type="Pfam" id="PF00528">
    <property type="entry name" value="BPD_transp_1"/>
    <property type="match status" value="1"/>
</dbReference>
<sequence length="296" mass="32913">MIVEHKSTLRRQKFIAHAFLWVFIALVMFPFLMVVSISFREGNFTTGEIFPQNPTLEHWYLAFGLDYTRADGTVVTPPYPVLLWMWNSVKIGLIASVGIVSLSTISAYAFSRIKFRGRFALLDSLFIIQMFPTTLALVALFAIFDGLGEVSPALGIDSHWTLILTYMSGITLHVWTIKGYFDNLDPAMDKAAQVDGASPWQTFRYIFLPLAVPIIAVVFVLSFIGVVNDYPIASVLLRSEDNMTLAVGSRLYLNEFKYLWGDFAAAAILSGLPITVVFLIAQKYLVSGLSDGAVKG</sequence>
<evidence type="ECO:0000256" key="5">
    <source>
        <dbReference type="ARBA" id="ARBA00022475"/>
    </source>
</evidence>
<evidence type="ECO:0000259" key="13">
    <source>
        <dbReference type="PROSITE" id="PS50928"/>
    </source>
</evidence>
<evidence type="ECO:0000256" key="8">
    <source>
        <dbReference type="ARBA" id="ARBA00022692"/>
    </source>
</evidence>
<gene>
    <name evidence="14" type="primary">malG</name>
    <name evidence="14" type="ORF">OH136_14835</name>
</gene>
<evidence type="ECO:0000256" key="9">
    <source>
        <dbReference type="ARBA" id="ARBA00022989"/>
    </source>
</evidence>
<dbReference type="InterPro" id="IPR000515">
    <property type="entry name" value="MetI-like"/>
</dbReference>
<keyword evidence="8 12" id="KW-0812">Transmembrane</keyword>
<feature type="transmembrane region" description="Helical" evidence="12">
    <location>
        <begin position="122"/>
        <end position="143"/>
    </location>
</feature>
<feature type="transmembrane region" description="Helical" evidence="12">
    <location>
        <begin position="163"/>
        <end position="181"/>
    </location>
</feature>
<keyword evidence="6" id="KW-0997">Cell inner membrane</keyword>
<name>A0AAE3J151_9RHOB</name>
<feature type="transmembrane region" description="Helical" evidence="12">
    <location>
        <begin position="91"/>
        <end position="110"/>
    </location>
</feature>
<keyword evidence="4 12" id="KW-0813">Transport</keyword>
<dbReference type="Gene3D" id="1.10.3720.10">
    <property type="entry name" value="MetI-like"/>
    <property type="match status" value="1"/>
</dbReference>
<comment type="similarity">
    <text evidence="3">Belongs to the binding-protein-dependent transport system permease family. MalFG subfamily.</text>
</comment>
<evidence type="ECO:0000256" key="11">
    <source>
        <dbReference type="ARBA" id="ARBA00041109"/>
    </source>
</evidence>
<feature type="transmembrane region" description="Helical" evidence="12">
    <location>
        <begin position="202"/>
        <end position="227"/>
    </location>
</feature>
<dbReference type="AlphaFoldDB" id="A0AAE3J151"/>
<proteinExistence type="inferred from homology"/>
<dbReference type="PANTHER" id="PTHR32243:SF50">
    <property type="entry name" value="MALTOSE_MALTODEXTRIN TRANSPORT SYSTEM PERMEASE PROTEIN MALG"/>
    <property type="match status" value="1"/>
</dbReference>
<keyword evidence="5" id="KW-1003">Cell membrane</keyword>
<dbReference type="GO" id="GO:0005886">
    <property type="term" value="C:plasma membrane"/>
    <property type="evidence" value="ECO:0007669"/>
    <property type="project" value="UniProtKB-SubCell"/>
</dbReference>
<evidence type="ECO:0000256" key="2">
    <source>
        <dbReference type="ARBA" id="ARBA00004429"/>
    </source>
</evidence>
<feature type="domain" description="ABC transmembrane type-1" evidence="13">
    <location>
        <begin position="85"/>
        <end position="281"/>
    </location>
</feature>
<keyword evidence="15" id="KW-1185">Reference proteome</keyword>
<dbReference type="Proteomes" id="UP001208041">
    <property type="component" value="Unassembled WGS sequence"/>
</dbReference>
<dbReference type="InterPro" id="IPR050901">
    <property type="entry name" value="BP-dep_ABC_trans_perm"/>
</dbReference>
<evidence type="ECO:0000256" key="12">
    <source>
        <dbReference type="RuleBase" id="RU363032"/>
    </source>
</evidence>
<dbReference type="GO" id="GO:0042956">
    <property type="term" value="P:maltodextrin transmembrane transport"/>
    <property type="evidence" value="ECO:0007669"/>
    <property type="project" value="TreeGrafter"/>
</dbReference>
<dbReference type="InterPro" id="IPR035906">
    <property type="entry name" value="MetI-like_sf"/>
</dbReference>
<organism evidence="14 15">
    <name type="scientific">Halocynthiibacter halioticoli</name>
    <dbReference type="NCBI Taxonomy" id="2986804"/>
    <lineage>
        <taxon>Bacteria</taxon>
        <taxon>Pseudomonadati</taxon>
        <taxon>Pseudomonadota</taxon>
        <taxon>Alphaproteobacteria</taxon>
        <taxon>Rhodobacterales</taxon>
        <taxon>Paracoccaceae</taxon>
        <taxon>Halocynthiibacter</taxon>
    </lineage>
</organism>
<dbReference type="PANTHER" id="PTHR32243">
    <property type="entry name" value="MALTOSE TRANSPORT SYSTEM PERMEASE-RELATED"/>
    <property type="match status" value="1"/>
</dbReference>
<keyword evidence="10 12" id="KW-0472">Membrane</keyword>
<evidence type="ECO:0000313" key="14">
    <source>
        <dbReference type="EMBL" id="MCV6825835.1"/>
    </source>
</evidence>
<dbReference type="NCBIfam" id="NF008231">
    <property type="entry name" value="PRK10998.1"/>
    <property type="match status" value="1"/>
</dbReference>
<reference evidence="14" key="1">
    <citation type="submission" date="2022-10" db="EMBL/GenBank/DDBJ databases">
        <authorList>
            <person name="Yue Y."/>
        </authorList>
    </citation>
    <scope>NUCLEOTIDE SEQUENCE</scope>
    <source>
        <strain evidence="14">Z654</strain>
    </source>
</reference>
<comment type="subcellular location">
    <subcellularLocation>
        <location evidence="2">Cell inner membrane</location>
        <topology evidence="2">Multi-pass membrane protein</topology>
    </subcellularLocation>
    <subcellularLocation>
        <location evidence="12">Cell membrane</location>
        <topology evidence="12">Multi-pass membrane protein</topology>
    </subcellularLocation>
</comment>
<dbReference type="FunFam" id="1.10.3720.10:FF:000010">
    <property type="entry name" value="Maltose ABC transporter permease MalG"/>
    <property type="match status" value="1"/>
</dbReference>
<evidence type="ECO:0000256" key="1">
    <source>
        <dbReference type="ARBA" id="ARBA00002264"/>
    </source>
</evidence>